<evidence type="ECO:0000313" key="6">
    <source>
        <dbReference type="Proteomes" id="UP001271007"/>
    </source>
</evidence>
<organism evidence="5 6">
    <name type="scientific">Extremus antarcticus</name>
    <dbReference type="NCBI Taxonomy" id="702011"/>
    <lineage>
        <taxon>Eukaryota</taxon>
        <taxon>Fungi</taxon>
        <taxon>Dikarya</taxon>
        <taxon>Ascomycota</taxon>
        <taxon>Pezizomycotina</taxon>
        <taxon>Dothideomycetes</taxon>
        <taxon>Dothideomycetidae</taxon>
        <taxon>Mycosphaerellales</taxon>
        <taxon>Extremaceae</taxon>
        <taxon>Extremus</taxon>
    </lineage>
</organism>
<comment type="caution">
    <text evidence="5">The sequence shown here is derived from an EMBL/GenBank/DDBJ whole genome shotgun (WGS) entry which is preliminary data.</text>
</comment>
<keyword evidence="2" id="KW-0539">Nucleus</keyword>
<dbReference type="InterPro" id="IPR047206">
    <property type="entry name" value="bHLHzip_scCBP1-like"/>
</dbReference>
<dbReference type="InterPro" id="IPR036638">
    <property type="entry name" value="HLH_DNA-bd_sf"/>
</dbReference>
<feature type="region of interest" description="Disordered" evidence="3">
    <location>
        <begin position="273"/>
        <end position="296"/>
    </location>
</feature>
<dbReference type="AlphaFoldDB" id="A0AAJ0DJ16"/>
<accession>A0AAJ0DJ16</accession>
<dbReference type="Gene3D" id="4.10.280.10">
    <property type="entry name" value="Helix-loop-helix DNA-binding domain"/>
    <property type="match status" value="1"/>
</dbReference>
<dbReference type="PROSITE" id="PS50888">
    <property type="entry name" value="BHLH"/>
    <property type="match status" value="1"/>
</dbReference>
<dbReference type="Proteomes" id="UP001271007">
    <property type="component" value="Unassembled WGS sequence"/>
</dbReference>
<evidence type="ECO:0000259" key="4">
    <source>
        <dbReference type="PROSITE" id="PS50888"/>
    </source>
</evidence>
<evidence type="ECO:0000256" key="1">
    <source>
        <dbReference type="ARBA" id="ARBA00023125"/>
    </source>
</evidence>
<protein>
    <submittedName>
        <fullName evidence="5">Basic helix-loop-helix protein</fullName>
    </submittedName>
</protein>
<reference evidence="5" key="1">
    <citation type="submission" date="2023-04" db="EMBL/GenBank/DDBJ databases">
        <title>Black Yeasts Isolated from many extreme environments.</title>
        <authorList>
            <person name="Coleine C."/>
            <person name="Stajich J.E."/>
            <person name="Selbmann L."/>
        </authorList>
    </citation>
    <scope>NUCLEOTIDE SEQUENCE</scope>
    <source>
        <strain evidence="5">CCFEE 5312</strain>
    </source>
</reference>
<sequence length="296" mass="31973">MAAIQNKRKREPQDMGSMRAPPAMNQAGNEFDQTYLHTDDDVMDGSMDFSAIVDHSAGQLDPGDVQHDPNHVQVQSGDTGAGNASDTAAAAMAHYHVMTVPTSTEQAFMTQPTEGGERQGGTTAEQGDANQPRAGSFGEFDAGGNQDSPNGDASPSAAAGTNSSNKPSVGSDEWHKIRKDNHKEVERRRRETINEGINELAKIVPGCEKNKGSILQRAVQFITQLKDNESQNIEKWTLEKLLTEQAIAELSSSCDKLTKECQRAWAASERWKKAAEDAGVSVDEDAKGDVDEEDAD</sequence>
<dbReference type="SMART" id="SM00353">
    <property type="entry name" value="HLH"/>
    <property type="match status" value="1"/>
</dbReference>
<feature type="region of interest" description="Disordered" evidence="3">
    <location>
        <begin position="1"/>
        <end position="36"/>
    </location>
</feature>
<dbReference type="EMBL" id="JAWDJX010000010">
    <property type="protein sequence ID" value="KAK3055012.1"/>
    <property type="molecule type" value="Genomic_DNA"/>
</dbReference>
<dbReference type="GO" id="GO:0005634">
    <property type="term" value="C:nucleus"/>
    <property type="evidence" value="ECO:0007669"/>
    <property type="project" value="TreeGrafter"/>
</dbReference>
<evidence type="ECO:0000313" key="5">
    <source>
        <dbReference type="EMBL" id="KAK3055012.1"/>
    </source>
</evidence>
<proteinExistence type="predicted"/>
<dbReference type="GO" id="GO:0003677">
    <property type="term" value="F:DNA binding"/>
    <property type="evidence" value="ECO:0007669"/>
    <property type="project" value="UniProtKB-KW"/>
</dbReference>
<keyword evidence="1" id="KW-0238">DNA-binding</keyword>
<evidence type="ECO:0000256" key="2">
    <source>
        <dbReference type="ARBA" id="ARBA00023242"/>
    </source>
</evidence>
<dbReference type="GO" id="GO:0046983">
    <property type="term" value="F:protein dimerization activity"/>
    <property type="evidence" value="ECO:0007669"/>
    <property type="project" value="InterPro"/>
</dbReference>
<evidence type="ECO:0000256" key="3">
    <source>
        <dbReference type="SAM" id="MobiDB-lite"/>
    </source>
</evidence>
<feature type="compositionally biased region" description="Polar residues" evidence="3">
    <location>
        <begin position="26"/>
        <end position="36"/>
    </location>
</feature>
<dbReference type="InterPro" id="IPR011598">
    <property type="entry name" value="bHLH_dom"/>
</dbReference>
<dbReference type="PANTHER" id="PTHR47787:SF1">
    <property type="entry name" value="CENTROMERE-BINDING PROTEIN 1"/>
    <property type="match status" value="1"/>
</dbReference>
<feature type="region of interest" description="Disordered" evidence="3">
    <location>
        <begin position="57"/>
        <end position="84"/>
    </location>
</feature>
<name>A0AAJ0DJ16_9PEZI</name>
<dbReference type="SUPFAM" id="SSF47459">
    <property type="entry name" value="HLH, helix-loop-helix DNA-binding domain"/>
    <property type="match status" value="1"/>
</dbReference>
<dbReference type="CDD" id="cd11398">
    <property type="entry name" value="bHLHzip_scCBP1"/>
    <property type="match status" value="1"/>
</dbReference>
<keyword evidence="6" id="KW-1185">Reference proteome</keyword>
<dbReference type="GO" id="GO:0003700">
    <property type="term" value="F:DNA-binding transcription factor activity"/>
    <property type="evidence" value="ECO:0007669"/>
    <property type="project" value="InterPro"/>
</dbReference>
<feature type="compositionally biased region" description="Polar residues" evidence="3">
    <location>
        <begin position="145"/>
        <end position="168"/>
    </location>
</feature>
<feature type="compositionally biased region" description="Polar residues" evidence="3">
    <location>
        <begin position="120"/>
        <end position="129"/>
    </location>
</feature>
<feature type="region of interest" description="Disordered" evidence="3">
    <location>
        <begin position="111"/>
        <end position="189"/>
    </location>
</feature>
<dbReference type="PANTHER" id="PTHR47787">
    <property type="entry name" value="CENTROMERE-BINDING PROTEIN 1"/>
    <property type="match status" value="1"/>
</dbReference>
<feature type="domain" description="BHLH" evidence="4">
    <location>
        <begin position="177"/>
        <end position="225"/>
    </location>
</feature>
<feature type="compositionally biased region" description="Basic residues" evidence="3">
    <location>
        <begin position="1"/>
        <end position="10"/>
    </location>
</feature>
<gene>
    <name evidence="5" type="primary">CBF1</name>
    <name evidence="5" type="ORF">LTR09_004172</name>
</gene>
<dbReference type="Pfam" id="PF00010">
    <property type="entry name" value="HLH"/>
    <property type="match status" value="1"/>
</dbReference>